<evidence type="ECO:0000256" key="1">
    <source>
        <dbReference type="SAM" id="MobiDB-lite"/>
    </source>
</evidence>
<name>A0A2T2WIS6_9FIRM</name>
<proteinExistence type="predicted"/>
<protein>
    <submittedName>
        <fullName evidence="2">Uncharacterized protein</fullName>
    </submittedName>
</protein>
<reference evidence="2 3" key="1">
    <citation type="journal article" date="2014" name="BMC Genomics">
        <title>Comparison of environmental and isolate Sulfobacillus genomes reveals diverse carbon, sulfur, nitrogen, and hydrogen metabolisms.</title>
        <authorList>
            <person name="Justice N.B."/>
            <person name="Norman A."/>
            <person name="Brown C.T."/>
            <person name="Singh A."/>
            <person name="Thomas B.C."/>
            <person name="Banfield J.F."/>
        </authorList>
    </citation>
    <scope>NUCLEOTIDE SEQUENCE [LARGE SCALE GENOMIC DNA]</scope>
    <source>
        <strain evidence="2">AMDSBA3</strain>
    </source>
</reference>
<accession>A0A2T2WIS6</accession>
<dbReference type="AlphaFoldDB" id="A0A2T2WIS6"/>
<comment type="caution">
    <text evidence="2">The sequence shown here is derived from an EMBL/GenBank/DDBJ whole genome shotgun (WGS) entry which is preliminary data.</text>
</comment>
<sequence>MQPLLLTLPHWRLTPTLDGLRGLSPAGAPAFCATDLGQILETLGPPTPVTEHHPHVIPTTTLHAPV</sequence>
<feature type="compositionally biased region" description="Low complexity" evidence="1">
    <location>
        <begin position="56"/>
        <end position="66"/>
    </location>
</feature>
<feature type="region of interest" description="Disordered" evidence="1">
    <location>
        <begin position="45"/>
        <end position="66"/>
    </location>
</feature>
<evidence type="ECO:0000313" key="3">
    <source>
        <dbReference type="Proteomes" id="UP000241848"/>
    </source>
</evidence>
<dbReference type="Proteomes" id="UP000241848">
    <property type="component" value="Unassembled WGS sequence"/>
</dbReference>
<evidence type="ECO:0000313" key="2">
    <source>
        <dbReference type="EMBL" id="PSR22143.1"/>
    </source>
</evidence>
<gene>
    <name evidence="2" type="ORF">C7B45_07925</name>
</gene>
<organism evidence="2 3">
    <name type="scientific">Sulfobacillus acidophilus</name>
    <dbReference type="NCBI Taxonomy" id="53633"/>
    <lineage>
        <taxon>Bacteria</taxon>
        <taxon>Bacillati</taxon>
        <taxon>Bacillota</taxon>
        <taxon>Clostridia</taxon>
        <taxon>Eubacteriales</taxon>
        <taxon>Clostridiales Family XVII. Incertae Sedis</taxon>
        <taxon>Sulfobacillus</taxon>
    </lineage>
</organism>
<dbReference type="EMBL" id="PXYV01000021">
    <property type="protein sequence ID" value="PSR22143.1"/>
    <property type="molecule type" value="Genomic_DNA"/>
</dbReference>